<name>A0AAE9YVP3_9GAMM</name>
<dbReference type="AlphaFoldDB" id="A0AAE9YVP3"/>
<feature type="domain" description="IraD/Gp25-like" evidence="2">
    <location>
        <begin position="40"/>
        <end position="142"/>
    </location>
</feature>
<proteinExistence type="predicted"/>
<evidence type="ECO:0000256" key="1">
    <source>
        <dbReference type="SAM" id="MobiDB-lite"/>
    </source>
</evidence>
<dbReference type="Pfam" id="PF04965">
    <property type="entry name" value="GPW_gp25"/>
    <property type="match status" value="1"/>
</dbReference>
<dbReference type="NCBIfam" id="TIGR03357">
    <property type="entry name" value="VI_zyme"/>
    <property type="match status" value="1"/>
</dbReference>
<dbReference type="SUPFAM" id="SSF160719">
    <property type="entry name" value="gpW/gp25-like"/>
    <property type="match status" value="1"/>
</dbReference>
<dbReference type="PANTHER" id="PTHR38595">
    <property type="entry name" value="CYTOPLASMIC PROTEIN-RELATED"/>
    <property type="match status" value="1"/>
</dbReference>
<gene>
    <name evidence="3" type="primary">tssE</name>
    <name evidence="3" type="ORF">SG35_013015</name>
</gene>
<dbReference type="Proteomes" id="UP000032568">
    <property type="component" value="Chromosome"/>
</dbReference>
<dbReference type="InterPro" id="IPR053176">
    <property type="entry name" value="T6SS_TssE1-like"/>
</dbReference>
<evidence type="ECO:0000313" key="3">
    <source>
        <dbReference type="EMBL" id="WDE01447.1"/>
    </source>
</evidence>
<organism evidence="3 4">
    <name type="scientific">Thalassomonas actiniarum</name>
    <dbReference type="NCBI Taxonomy" id="485447"/>
    <lineage>
        <taxon>Bacteria</taxon>
        <taxon>Pseudomonadati</taxon>
        <taxon>Pseudomonadota</taxon>
        <taxon>Gammaproteobacteria</taxon>
        <taxon>Alteromonadales</taxon>
        <taxon>Colwelliaceae</taxon>
        <taxon>Thalassomonas</taxon>
    </lineage>
</organism>
<protein>
    <submittedName>
        <fullName evidence="3">Type VI secretion system baseplate subunit TssE</fullName>
    </submittedName>
</protein>
<dbReference type="RefSeq" id="WP_044835744.1">
    <property type="nucleotide sequence ID" value="NZ_CP059735.1"/>
</dbReference>
<evidence type="ECO:0000259" key="2">
    <source>
        <dbReference type="Pfam" id="PF04965"/>
    </source>
</evidence>
<dbReference type="EMBL" id="CP059735">
    <property type="protein sequence ID" value="WDE01447.1"/>
    <property type="molecule type" value="Genomic_DNA"/>
</dbReference>
<reference evidence="3 4" key="1">
    <citation type="journal article" date="2015" name="Genome Announc.">
        <title>Draft Genome Sequences of Marine Isolates of Thalassomonas viridans and Thalassomonas actiniarum.</title>
        <authorList>
            <person name="Olonade I."/>
            <person name="van Zyl L.J."/>
            <person name="Trindade M."/>
        </authorList>
    </citation>
    <scope>NUCLEOTIDE SEQUENCE [LARGE SCALE GENOMIC DNA]</scope>
    <source>
        <strain evidence="3 4">A5K-106</strain>
    </source>
</reference>
<dbReference type="PANTHER" id="PTHR38595:SF1">
    <property type="entry name" value="TYPE VI SECRETION SYSTEM COMPONENT TSSE1"/>
    <property type="match status" value="1"/>
</dbReference>
<keyword evidence="4" id="KW-1185">Reference proteome</keyword>
<sequence>MPELSPQERLQPSLLDRLTDDAPDKSSEPREKRIISVKALKNSVQRDLSWLLNTRNLSPLLAKKDYPEVTCSVLNYGLSELTGISSASLRRDKLERDLLKAIKQFEPRLITDTIRLSAHVNTTEANANAVTFELTAQMWAQPLPLQLYVEAEMDLENGAFSFKGQRTD</sequence>
<dbReference type="InterPro" id="IPR007048">
    <property type="entry name" value="IraD/Gp25-like"/>
</dbReference>
<evidence type="ECO:0000313" key="4">
    <source>
        <dbReference type="Proteomes" id="UP000032568"/>
    </source>
</evidence>
<reference evidence="3 4" key="2">
    <citation type="journal article" date="2022" name="Mar. Drugs">
        <title>Bioassay-Guided Fractionation Leads to the Detection of Cholic Acid Generated by the Rare Thalassomonas sp.</title>
        <authorList>
            <person name="Pheiffer F."/>
            <person name="Schneider Y.K."/>
            <person name="Hansen E.H."/>
            <person name="Andersen J.H."/>
            <person name="Isaksson J."/>
            <person name="Busche T."/>
            <person name="R C."/>
            <person name="Kalinowski J."/>
            <person name="Zyl L.V."/>
            <person name="Trindade M."/>
        </authorList>
    </citation>
    <scope>NUCLEOTIDE SEQUENCE [LARGE SCALE GENOMIC DNA]</scope>
    <source>
        <strain evidence="3 4">A5K-106</strain>
    </source>
</reference>
<accession>A0AAE9YVP3</accession>
<dbReference type="KEGG" id="tact:SG35_013015"/>
<dbReference type="InterPro" id="IPR017737">
    <property type="entry name" value="TssE1-like"/>
</dbReference>
<feature type="region of interest" description="Disordered" evidence="1">
    <location>
        <begin position="1"/>
        <end position="30"/>
    </location>
</feature>
<feature type="compositionally biased region" description="Basic and acidic residues" evidence="1">
    <location>
        <begin position="17"/>
        <end position="30"/>
    </location>
</feature>